<dbReference type="GO" id="GO:0034605">
    <property type="term" value="P:cellular response to heat"/>
    <property type="evidence" value="ECO:0007669"/>
    <property type="project" value="UniProtKB-UniRule"/>
</dbReference>
<sequence length="197" mass="21793">MFGCVAAGRLVQTDVQQVAEDKFVFLLPDCDQIHHVVVFLTGTIPFPEGMGGSVYFSYPDGAGGASWQLLGFLANDKPSAIFKIARQTLNSASQHPFGLMNHARGPSVSQIGISVEPLIQLLQQTPVTSAAVSTLDSFTEFTQKMLESFFNYTSSFAVSQTQMVPNVSETFIPSSVLKKWYENFQRRLLQNPNFWKS</sequence>
<dbReference type="PANTHER" id="PTHR12925">
    <property type="entry name" value="HIKESHI FAMILY MEMBER"/>
    <property type="match status" value="1"/>
</dbReference>
<keyword evidence="3" id="KW-0963">Cytoplasm</keyword>
<dbReference type="GO" id="GO:0061608">
    <property type="term" value="F:nuclear import signal receptor activity"/>
    <property type="evidence" value="ECO:0007669"/>
    <property type="project" value="UniProtKB-UniRule"/>
</dbReference>
<feature type="domain" description="Hikeshi-like N-terminal" evidence="4">
    <location>
        <begin position="5"/>
        <end position="130"/>
    </location>
</feature>
<dbReference type="STRING" id="7757.ENSPMAP00000006821"/>
<organism evidence="6">
    <name type="scientific">Petromyzon marinus</name>
    <name type="common">Sea lamprey</name>
    <dbReference type="NCBI Taxonomy" id="7757"/>
    <lineage>
        <taxon>Eukaryota</taxon>
        <taxon>Metazoa</taxon>
        <taxon>Chordata</taxon>
        <taxon>Craniata</taxon>
        <taxon>Vertebrata</taxon>
        <taxon>Cyclostomata</taxon>
        <taxon>Hyperoartia</taxon>
        <taxon>Petromyzontiformes</taxon>
        <taxon>Petromyzontidae</taxon>
        <taxon>Petromyzon</taxon>
    </lineage>
</organism>
<dbReference type="InterPro" id="IPR031318">
    <property type="entry name" value="OPI10"/>
</dbReference>
<evidence type="ECO:0000256" key="3">
    <source>
        <dbReference type="RuleBase" id="RU369060"/>
    </source>
</evidence>
<keyword evidence="3" id="KW-0539">Nucleus</keyword>
<dbReference type="GeneTree" id="ENSGT00390000004056"/>
<dbReference type="GO" id="GO:0005829">
    <property type="term" value="C:cytosol"/>
    <property type="evidence" value="ECO:0007669"/>
    <property type="project" value="UniProtKB-SubCell"/>
</dbReference>
<keyword evidence="3" id="KW-0813">Transport</keyword>
<dbReference type="InterPro" id="IPR008493">
    <property type="entry name" value="Hikeshi-like_N"/>
</dbReference>
<accession>S4RNN5</accession>
<comment type="subunit">
    <text evidence="3">Forms an asymmetric homodimer; required for binding and nuclear import of HSP70 proteins. Interacts with ATP-bound HSP70 proteins.</text>
</comment>
<gene>
    <name evidence="6 8" type="primary">HIKESHI</name>
</gene>
<evidence type="ECO:0000313" key="8">
    <source>
        <dbReference type="RefSeq" id="XP_032829234.1"/>
    </source>
</evidence>
<dbReference type="AlphaFoldDB" id="S4RNN5"/>
<reference evidence="8" key="1">
    <citation type="submission" date="2025-04" db="UniProtKB">
        <authorList>
            <consortium name="RefSeq"/>
        </authorList>
    </citation>
    <scope>IDENTIFICATION</scope>
    <source>
        <tissue evidence="8">Sperm</tissue>
    </source>
</reference>
<dbReference type="OrthoDB" id="10248398at2759"/>
<dbReference type="GO" id="GO:0005634">
    <property type="term" value="C:nucleus"/>
    <property type="evidence" value="ECO:0007669"/>
    <property type="project" value="UniProtKB-SubCell"/>
</dbReference>
<dbReference type="InterPro" id="IPR048364">
    <property type="entry name" value="Hikeshi-like_C"/>
</dbReference>
<evidence type="ECO:0000313" key="7">
    <source>
        <dbReference type="Proteomes" id="UP001318040"/>
    </source>
</evidence>
<dbReference type="Pfam" id="PF21057">
    <property type="entry name" value="Hikeshi-like_C"/>
    <property type="match status" value="1"/>
</dbReference>
<dbReference type="OMA" id="WWAKFER"/>
<comment type="function">
    <text evidence="3">Acts as a specific nuclear import carrier for HSP70 proteins following heat-shock stress: acts by mediating the nucleoporin-dependent translocation of ATP-bound HSP70 proteins into the nucleus. HSP70 proteins import is required to protect cells from heat shock damages. Does not translocate ADP-bound HSP70 proteins into the nucleus.</text>
</comment>
<evidence type="ECO:0000259" key="5">
    <source>
        <dbReference type="Pfam" id="PF21057"/>
    </source>
</evidence>
<evidence type="ECO:0000256" key="2">
    <source>
        <dbReference type="ARBA" id="ARBA00014362"/>
    </source>
</evidence>
<dbReference type="Ensembl" id="ENSPMAT00000006851.1">
    <property type="protein sequence ID" value="ENSPMAP00000006821.1"/>
    <property type="gene ID" value="ENSPMAG00000006183.1"/>
</dbReference>
<dbReference type="GO" id="GO:0006606">
    <property type="term" value="P:protein import into nucleus"/>
    <property type="evidence" value="ECO:0007669"/>
    <property type="project" value="UniProtKB-UniRule"/>
</dbReference>
<reference evidence="6" key="2">
    <citation type="submission" date="2025-05" db="UniProtKB">
        <authorList>
            <consortium name="Ensembl"/>
        </authorList>
    </citation>
    <scope>IDENTIFICATION</scope>
</reference>
<evidence type="ECO:0000256" key="1">
    <source>
        <dbReference type="ARBA" id="ARBA00006623"/>
    </source>
</evidence>
<proteinExistence type="inferred from homology"/>
<comment type="similarity">
    <text evidence="1 3">Belongs to the OPI10 family.</text>
</comment>
<keyword evidence="3" id="KW-0653">Protein transport</keyword>
<dbReference type="CTD" id="51501"/>
<dbReference type="RefSeq" id="XP_032829234.1">
    <property type="nucleotide sequence ID" value="XM_032973343.1"/>
</dbReference>
<protein>
    <recommendedName>
        <fullName evidence="2 3">Protein Hikeshi</fullName>
    </recommendedName>
</protein>
<evidence type="ECO:0000259" key="4">
    <source>
        <dbReference type="Pfam" id="PF05603"/>
    </source>
</evidence>
<dbReference type="KEGG" id="pmrn:116953280"/>
<dbReference type="PANTHER" id="PTHR12925:SF0">
    <property type="entry name" value="PROTEIN HIKESHI"/>
    <property type="match status" value="1"/>
</dbReference>
<dbReference type="GO" id="GO:0030544">
    <property type="term" value="F:Hsp70 protein binding"/>
    <property type="evidence" value="ECO:0007669"/>
    <property type="project" value="UniProtKB-UniRule"/>
</dbReference>
<feature type="domain" description="Hikeshi-like C-terminal" evidence="5">
    <location>
        <begin position="136"/>
        <end position="196"/>
    </location>
</feature>
<name>S4RNN5_PETMA</name>
<dbReference type="GeneID" id="116953280"/>
<dbReference type="Pfam" id="PF05603">
    <property type="entry name" value="Hikeshi-like_N"/>
    <property type="match status" value="1"/>
</dbReference>
<dbReference type="Proteomes" id="UP001318040">
    <property type="component" value="Chromosome 51"/>
</dbReference>
<keyword evidence="7" id="KW-1185">Reference proteome</keyword>
<comment type="subcellular location">
    <subcellularLocation>
        <location evidence="3">Cytoplasm</location>
    </subcellularLocation>
    <subcellularLocation>
        <location evidence="3">Cytoplasm</location>
        <location evidence="3">Cytosol</location>
    </subcellularLocation>
    <subcellularLocation>
        <location evidence="3">Nucleus</location>
    </subcellularLocation>
</comment>
<evidence type="ECO:0000313" key="6">
    <source>
        <dbReference type="Ensembl" id="ENSPMAP00000006821.1"/>
    </source>
</evidence>
<dbReference type="HOGENOM" id="CLU_084839_2_0_1"/>